<dbReference type="InterPro" id="IPR001680">
    <property type="entry name" value="WD40_rpt"/>
</dbReference>
<dbReference type="SUPFAM" id="SSF46626">
    <property type="entry name" value="Cytochrome c"/>
    <property type="match status" value="1"/>
</dbReference>
<dbReference type="InterPro" id="IPR011429">
    <property type="entry name" value="Cyt_c_Planctomycete-type"/>
</dbReference>
<gene>
    <name evidence="8" type="ORF">SAMN05421753_101426</name>
</gene>
<feature type="repeat" description="WD" evidence="3">
    <location>
        <begin position="344"/>
        <end position="385"/>
    </location>
</feature>
<dbReference type="OrthoDB" id="226265at2"/>
<dbReference type="Pfam" id="PF07635">
    <property type="entry name" value="PSCyt1"/>
    <property type="match status" value="1"/>
</dbReference>
<feature type="domain" description="Anaphase-promoting complex subunit 4-like WD40" evidence="7">
    <location>
        <begin position="326"/>
        <end position="399"/>
    </location>
</feature>
<keyword evidence="2" id="KW-0677">Repeat</keyword>
<protein>
    <submittedName>
        <fullName evidence="8">WD40 repeat</fullName>
    </submittedName>
</protein>
<proteinExistence type="predicted"/>
<dbReference type="SMART" id="SM00320">
    <property type="entry name" value="WD40"/>
    <property type="match status" value="6"/>
</dbReference>
<dbReference type="Proteomes" id="UP000199518">
    <property type="component" value="Unassembled WGS sequence"/>
</dbReference>
<organism evidence="8 9">
    <name type="scientific">Planctomicrobium piriforme</name>
    <dbReference type="NCBI Taxonomy" id="1576369"/>
    <lineage>
        <taxon>Bacteria</taxon>
        <taxon>Pseudomonadati</taxon>
        <taxon>Planctomycetota</taxon>
        <taxon>Planctomycetia</taxon>
        <taxon>Planctomycetales</taxon>
        <taxon>Planctomycetaceae</taxon>
        <taxon>Planctomicrobium</taxon>
    </lineage>
</organism>
<dbReference type="InterPro" id="IPR011047">
    <property type="entry name" value="Quinoprotein_ADH-like_sf"/>
</dbReference>
<dbReference type="AlphaFoldDB" id="A0A1I3BFT0"/>
<evidence type="ECO:0000256" key="5">
    <source>
        <dbReference type="SAM" id="SignalP"/>
    </source>
</evidence>
<dbReference type="PROSITE" id="PS50082">
    <property type="entry name" value="WD_REPEATS_2"/>
    <property type="match status" value="2"/>
</dbReference>
<sequence>MTDSLFSLRFLTLGGLSLAAALCALSSPTIADEPKPAPEKVTFADHVLPIMRLRCGSCHNANDQKGGLTVDNYAALMNGGSSGAVIEPGDAGNSYLYSLVTHASEPKMPPNADKMPAAELATLEKWINLGAPETAGSSVAVKKKPSLTKIEVSNQRPADVAVPTRYFADPAIVPVRSNAVTALAVSPWASVGAMSGHQQVTLFDTKTLDLLGVLPFPEGQPQVLKFSRNGSLLLVGGGRGGANGRVVVFDVKTGERKIEAGDEYDEVLAADISPDQTLIALGGPKKVLRIYSTVTGELIAENKKHTDWLTAIEFSPDGVLVASGDRSNGLIVWEAASGNLFYDLQAHKGAISDISWRPDSNVVGSASEDGTIKLWEMQNGGMIKSWDAHPGGVTAMDYTRDGQLVSTGRDRISRLWNGDGAKVRDFPAVSDLGMEVAYDAEAKRLLAGDWAGKIFVWNADDAQPIGQLATNPPTIAMQLADATGKADAVRVQLAAKQKAAADLRAKLAARQQAADAATGKAKQAAEIAAQTTSRKQQSEKAMQTQQAAVTAAELSLKETQTAQAQLSAQLKSQDDGLTAAQNVLKTATEAAAQATAAEAVAGQALAAAKQKSDELTLAAKPTEAETPLLETDAQVKQAVADRLAAATAAQQAVGPAETALTAVQGNLQQSQKNQVAAKAAVDALVAAIGATQAAQATANTAAEQAQKSVEAARKSFDEAQAQHTAALQEEQTAAKALVEAQAAAKKETDAAPATPDEQKVLGETDAAVKAAQDQLAVQEARLVRLKKCQSDLTAAPAK</sequence>
<dbReference type="RefSeq" id="WP_092047503.1">
    <property type="nucleotide sequence ID" value="NZ_FOQD01000001.1"/>
</dbReference>
<evidence type="ECO:0000259" key="7">
    <source>
        <dbReference type="Pfam" id="PF12894"/>
    </source>
</evidence>
<evidence type="ECO:0000256" key="3">
    <source>
        <dbReference type="PROSITE-ProRule" id="PRU00221"/>
    </source>
</evidence>
<dbReference type="SUPFAM" id="SSF50998">
    <property type="entry name" value="Quinoprotein alcohol dehydrogenase-like"/>
    <property type="match status" value="1"/>
</dbReference>
<keyword evidence="4" id="KW-0175">Coiled coil</keyword>
<evidence type="ECO:0000313" key="9">
    <source>
        <dbReference type="Proteomes" id="UP000199518"/>
    </source>
</evidence>
<dbReference type="PANTHER" id="PTHR19848">
    <property type="entry name" value="WD40 REPEAT PROTEIN"/>
    <property type="match status" value="1"/>
</dbReference>
<keyword evidence="1 3" id="KW-0853">WD repeat</keyword>
<feature type="domain" description="Cytochrome C Planctomycete-type" evidence="6">
    <location>
        <begin position="55"/>
        <end position="111"/>
    </location>
</feature>
<name>A0A1I3BFT0_9PLAN</name>
<evidence type="ECO:0000313" key="8">
    <source>
        <dbReference type="EMBL" id="SFH61010.1"/>
    </source>
</evidence>
<feature type="chain" id="PRO_5011687311" evidence="5">
    <location>
        <begin position="32"/>
        <end position="798"/>
    </location>
</feature>
<dbReference type="PROSITE" id="PS00678">
    <property type="entry name" value="WD_REPEATS_1"/>
    <property type="match status" value="1"/>
</dbReference>
<dbReference type="STRING" id="1576369.SAMN05421753_101426"/>
<accession>A0A1I3BFT0</accession>
<dbReference type="GO" id="GO:0009055">
    <property type="term" value="F:electron transfer activity"/>
    <property type="evidence" value="ECO:0007669"/>
    <property type="project" value="InterPro"/>
</dbReference>
<dbReference type="InterPro" id="IPR019775">
    <property type="entry name" value="WD40_repeat_CS"/>
</dbReference>
<feature type="repeat" description="WD" evidence="3">
    <location>
        <begin position="302"/>
        <end position="343"/>
    </location>
</feature>
<evidence type="ECO:0000256" key="4">
    <source>
        <dbReference type="SAM" id="Coils"/>
    </source>
</evidence>
<dbReference type="GO" id="GO:0020037">
    <property type="term" value="F:heme binding"/>
    <property type="evidence" value="ECO:0007669"/>
    <property type="project" value="InterPro"/>
</dbReference>
<dbReference type="PROSITE" id="PS50294">
    <property type="entry name" value="WD_REPEATS_REGION"/>
    <property type="match status" value="2"/>
</dbReference>
<dbReference type="InterPro" id="IPR036909">
    <property type="entry name" value="Cyt_c-like_dom_sf"/>
</dbReference>
<evidence type="ECO:0000256" key="2">
    <source>
        <dbReference type="ARBA" id="ARBA00022737"/>
    </source>
</evidence>
<dbReference type="InterPro" id="IPR015943">
    <property type="entry name" value="WD40/YVTN_repeat-like_dom_sf"/>
</dbReference>
<dbReference type="InterPro" id="IPR024977">
    <property type="entry name" value="Apc4-like_WD40_dom"/>
</dbReference>
<dbReference type="Gene3D" id="2.130.10.10">
    <property type="entry name" value="YVTN repeat-like/Quinoprotein amine dehydrogenase"/>
    <property type="match status" value="2"/>
</dbReference>
<feature type="coiled-coil region" evidence="4">
    <location>
        <begin position="702"/>
        <end position="729"/>
    </location>
</feature>
<evidence type="ECO:0000259" key="6">
    <source>
        <dbReference type="Pfam" id="PF07635"/>
    </source>
</evidence>
<dbReference type="EMBL" id="FOQD01000001">
    <property type="protein sequence ID" value="SFH61010.1"/>
    <property type="molecule type" value="Genomic_DNA"/>
</dbReference>
<dbReference type="Pfam" id="PF12894">
    <property type="entry name" value="ANAPC4_WD40"/>
    <property type="match status" value="1"/>
</dbReference>
<feature type="signal peptide" evidence="5">
    <location>
        <begin position="1"/>
        <end position="31"/>
    </location>
</feature>
<evidence type="ECO:0000256" key="1">
    <source>
        <dbReference type="ARBA" id="ARBA00022574"/>
    </source>
</evidence>
<dbReference type="PANTHER" id="PTHR19848:SF8">
    <property type="entry name" value="F-BOX AND WD REPEAT DOMAIN CONTAINING 7"/>
    <property type="match status" value="1"/>
</dbReference>
<keyword evidence="9" id="KW-1185">Reference proteome</keyword>
<reference evidence="9" key="1">
    <citation type="submission" date="2016-10" db="EMBL/GenBank/DDBJ databases">
        <authorList>
            <person name="Varghese N."/>
            <person name="Submissions S."/>
        </authorList>
    </citation>
    <scope>NUCLEOTIDE SEQUENCE [LARGE SCALE GENOMIC DNA]</scope>
    <source>
        <strain evidence="9">DSM 26348</strain>
    </source>
</reference>
<keyword evidence="5" id="KW-0732">Signal</keyword>